<protein>
    <submittedName>
        <fullName evidence="1">Uncharacterized protein</fullName>
    </submittedName>
</protein>
<evidence type="ECO:0000313" key="1">
    <source>
        <dbReference type="EMBL" id="CEK99552.1"/>
    </source>
</evidence>
<name>A0A0B7C2Z8_9EUPU</name>
<gene>
    <name evidence="1" type="primary">ORF221543</name>
</gene>
<feature type="non-terminal residue" evidence="1">
    <location>
        <position position="71"/>
    </location>
</feature>
<dbReference type="EMBL" id="HACG01052681">
    <property type="protein sequence ID" value="CEK99552.1"/>
    <property type="molecule type" value="Transcribed_RNA"/>
</dbReference>
<proteinExistence type="predicted"/>
<sequence length="71" mass="7709">GRLQQSECLHKCSGKSLNLHKCYGPCPVMTTHVSAVQGFVSKGPPARSPFQLLIKAKSNEIRVNPESSDSK</sequence>
<dbReference type="AlphaFoldDB" id="A0A0B7C2Z8"/>
<organism evidence="1">
    <name type="scientific">Arion vulgaris</name>
    <dbReference type="NCBI Taxonomy" id="1028688"/>
    <lineage>
        <taxon>Eukaryota</taxon>
        <taxon>Metazoa</taxon>
        <taxon>Spiralia</taxon>
        <taxon>Lophotrochozoa</taxon>
        <taxon>Mollusca</taxon>
        <taxon>Gastropoda</taxon>
        <taxon>Heterobranchia</taxon>
        <taxon>Euthyneura</taxon>
        <taxon>Panpulmonata</taxon>
        <taxon>Eupulmonata</taxon>
        <taxon>Stylommatophora</taxon>
        <taxon>Helicina</taxon>
        <taxon>Arionoidea</taxon>
        <taxon>Arionidae</taxon>
        <taxon>Arion</taxon>
    </lineage>
</organism>
<feature type="non-terminal residue" evidence="1">
    <location>
        <position position="1"/>
    </location>
</feature>
<accession>A0A0B7C2Z8</accession>
<reference evidence="1" key="1">
    <citation type="submission" date="2014-12" db="EMBL/GenBank/DDBJ databases">
        <title>Insight into the proteome of Arion vulgaris.</title>
        <authorList>
            <person name="Aradska J."/>
            <person name="Bulat T."/>
            <person name="Smidak R."/>
            <person name="Sarate P."/>
            <person name="Gangsoo J."/>
            <person name="Sialana F."/>
            <person name="Bilban M."/>
            <person name="Lubec G."/>
        </authorList>
    </citation>
    <scope>NUCLEOTIDE SEQUENCE</scope>
    <source>
        <tissue evidence="1">Skin</tissue>
    </source>
</reference>